<accession>A0A653F2C6</accession>
<gene>
    <name evidence="1" type="ORF">BIN_B_05317</name>
</gene>
<protein>
    <submittedName>
        <fullName evidence="1">Uncharacterized protein</fullName>
    </submittedName>
</protein>
<evidence type="ECO:0000313" key="1">
    <source>
        <dbReference type="EMBL" id="VTP03935.1"/>
    </source>
</evidence>
<dbReference type="AlphaFoldDB" id="A0A653F2C6"/>
<name>A0A653F2C6_9MYCO</name>
<dbReference type="EMBL" id="LR589178">
    <property type="protein sequence ID" value="VTP03935.1"/>
    <property type="molecule type" value="Genomic_DNA"/>
</dbReference>
<reference evidence="1" key="1">
    <citation type="submission" date="2019-05" db="EMBL/GenBank/DDBJ databases">
        <authorList>
            <person name="Naeem R."/>
            <person name="Antony C."/>
            <person name="Guan Q."/>
        </authorList>
    </citation>
    <scope>NUCLEOTIDE SEQUENCE</scope>
    <source>
        <strain evidence="1">2</strain>
    </source>
</reference>
<proteinExistence type="predicted"/>
<sequence length="65" mass="7059">MDVSSVWTQADTSTSLDNVALLGAAGWNDELDLARRPDTAQRYALTIPKGDGSYPPIDRSCDGFR</sequence>
<organism evidence="1">
    <name type="scientific">Mycobacterium riyadhense</name>
    <dbReference type="NCBI Taxonomy" id="486698"/>
    <lineage>
        <taxon>Bacteria</taxon>
        <taxon>Bacillati</taxon>
        <taxon>Actinomycetota</taxon>
        <taxon>Actinomycetes</taxon>
        <taxon>Mycobacteriales</taxon>
        <taxon>Mycobacteriaceae</taxon>
        <taxon>Mycobacterium</taxon>
    </lineage>
</organism>